<sequence>MSEISNKFVVVTITNEDAKVWATGTEKGSKPEKIHVPERHKHLHIKNGPNDHLNKHEDTLTLKFYEEIAESISAASEILLIGHGTGKASSMVHFVQYLERKHPDLGKKIVDALDENLNAMTEPQILALARNWFDHRLV</sequence>
<protein>
    <submittedName>
        <fullName evidence="1">Unannotated protein</fullName>
    </submittedName>
</protein>
<reference evidence="1" key="1">
    <citation type="submission" date="2020-05" db="EMBL/GenBank/DDBJ databases">
        <authorList>
            <person name="Chiriac C."/>
            <person name="Salcher M."/>
            <person name="Ghai R."/>
            <person name="Kavagutti S V."/>
        </authorList>
    </citation>
    <scope>NUCLEOTIDE SEQUENCE</scope>
</reference>
<organism evidence="1">
    <name type="scientific">freshwater metagenome</name>
    <dbReference type="NCBI Taxonomy" id="449393"/>
    <lineage>
        <taxon>unclassified sequences</taxon>
        <taxon>metagenomes</taxon>
        <taxon>ecological metagenomes</taxon>
    </lineage>
</organism>
<dbReference type="AlphaFoldDB" id="A0A6J6VSL6"/>
<proteinExistence type="predicted"/>
<dbReference type="EMBL" id="CAEZZT010000021">
    <property type="protein sequence ID" value="CAB4774005.1"/>
    <property type="molecule type" value="Genomic_DNA"/>
</dbReference>
<evidence type="ECO:0000313" key="1">
    <source>
        <dbReference type="EMBL" id="CAB4774005.1"/>
    </source>
</evidence>
<gene>
    <name evidence="1" type="ORF">UFOPK2918_00454</name>
</gene>
<accession>A0A6J6VSL6</accession>
<name>A0A6J6VSL6_9ZZZZ</name>